<feature type="non-terminal residue" evidence="2">
    <location>
        <position position="209"/>
    </location>
</feature>
<sequence length="209" mass="22564">MTDLMDLLPESLALSTELSHQPPPIPPVPPIPNSLPPTASPSTPSLTQPQNNTIVGRKILKPTVPSKRTIPDRIPSNGSENTDIGNRRERAWYARILICTTVISSIDSTLAIFEDEIEKEEALAFKAYLGLAIAKFAAADSSSTPPQIPAHTYPNKANGQGLGKDKNFAKKVAVATPRVMKNTALNVGNVKEPLRLSKIPEIGEKTWAT</sequence>
<dbReference type="EMBL" id="PEDP01001578">
    <property type="protein sequence ID" value="POS83444.1"/>
    <property type="molecule type" value="Genomic_DNA"/>
</dbReference>
<accession>A0A2S4PN62</accession>
<dbReference type="OrthoDB" id="3606391at2759"/>
<gene>
    <name evidence="2" type="ORF">EPUL_005216</name>
</gene>
<protein>
    <submittedName>
        <fullName evidence="2">Uncharacterized protein</fullName>
    </submittedName>
</protein>
<proteinExistence type="predicted"/>
<feature type="compositionally biased region" description="Pro residues" evidence="1">
    <location>
        <begin position="21"/>
        <end position="39"/>
    </location>
</feature>
<evidence type="ECO:0000256" key="1">
    <source>
        <dbReference type="SAM" id="MobiDB-lite"/>
    </source>
</evidence>
<reference evidence="2 3" key="1">
    <citation type="submission" date="2017-10" db="EMBL/GenBank/DDBJ databases">
        <title>Development of genomic resources for the powdery mildew, Erysiphe pulchra.</title>
        <authorList>
            <person name="Wadl P.A."/>
            <person name="Mack B.M."/>
            <person name="Moore G."/>
            <person name="Beltz S.B."/>
        </authorList>
    </citation>
    <scope>NUCLEOTIDE SEQUENCE [LARGE SCALE GENOMIC DNA]</scope>
    <source>
        <strain evidence="2">Cflorida</strain>
    </source>
</reference>
<evidence type="ECO:0000313" key="2">
    <source>
        <dbReference type="EMBL" id="POS83444.1"/>
    </source>
</evidence>
<feature type="compositionally biased region" description="Low complexity" evidence="1">
    <location>
        <begin position="40"/>
        <end position="50"/>
    </location>
</feature>
<dbReference type="AlphaFoldDB" id="A0A2S4PN62"/>
<feature type="region of interest" description="Disordered" evidence="1">
    <location>
        <begin position="144"/>
        <end position="164"/>
    </location>
</feature>
<organism evidence="2 3">
    <name type="scientific">Erysiphe pulchra</name>
    <dbReference type="NCBI Taxonomy" id="225359"/>
    <lineage>
        <taxon>Eukaryota</taxon>
        <taxon>Fungi</taxon>
        <taxon>Dikarya</taxon>
        <taxon>Ascomycota</taxon>
        <taxon>Pezizomycotina</taxon>
        <taxon>Leotiomycetes</taxon>
        <taxon>Erysiphales</taxon>
        <taxon>Erysiphaceae</taxon>
        <taxon>Erysiphe</taxon>
    </lineage>
</organism>
<evidence type="ECO:0000313" key="3">
    <source>
        <dbReference type="Proteomes" id="UP000237438"/>
    </source>
</evidence>
<feature type="region of interest" description="Disordered" evidence="1">
    <location>
        <begin position="17"/>
        <end position="50"/>
    </location>
</feature>
<dbReference type="Proteomes" id="UP000237438">
    <property type="component" value="Unassembled WGS sequence"/>
</dbReference>
<keyword evidence="3" id="KW-1185">Reference proteome</keyword>
<comment type="caution">
    <text evidence="2">The sequence shown here is derived from an EMBL/GenBank/DDBJ whole genome shotgun (WGS) entry which is preliminary data.</text>
</comment>
<name>A0A2S4PN62_9PEZI</name>